<keyword evidence="4 7" id="KW-0686">Riboflavin biosynthesis</keyword>
<dbReference type="HAMAP" id="MF_00178">
    <property type="entry name" value="Lumazine_synth"/>
    <property type="match status" value="1"/>
</dbReference>
<dbReference type="InterPro" id="IPR034964">
    <property type="entry name" value="LS"/>
</dbReference>
<dbReference type="AlphaFoldDB" id="A0A6S6UI63"/>
<evidence type="ECO:0000256" key="2">
    <source>
        <dbReference type="ARBA" id="ARBA00007424"/>
    </source>
</evidence>
<dbReference type="UniPathway" id="UPA00275">
    <property type="reaction ID" value="UER00404"/>
</dbReference>
<dbReference type="GO" id="GO:0009231">
    <property type="term" value="P:riboflavin biosynthetic process"/>
    <property type="evidence" value="ECO:0007669"/>
    <property type="project" value="UniProtKB-UniRule"/>
</dbReference>
<evidence type="ECO:0000256" key="5">
    <source>
        <dbReference type="ARBA" id="ARBA00022679"/>
    </source>
</evidence>
<dbReference type="GO" id="GO:0000906">
    <property type="term" value="F:6,7-dimethyl-8-ribityllumazine synthase activity"/>
    <property type="evidence" value="ECO:0007669"/>
    <property type="project" value="UniProtKB-UniRule"/>
</dbReference>
<dbReference type="EMBL" id="CACVAQ010000556">
    <property type="protein sequence ID" value="CAA6830461.1"/>
    <property type="molecule type" value="Genomic_DNA"/>
</dbReference>
<evidence type="ECO:0000256" key="1">
    <source>
        <dbReference type="ARBA" id="ARBA00004917"/>
    </source>
</evidence>
<comment type="pathway">
    <text evidence="1 7">Cofactor biosynthesis; riboflavin biosynthesis; riboflavin from 2-hydroxy-3-oxobutyl phosphate and 5-amino-6-(D-ribitylamino)uracil: step 1/2.</text>
</comment>
<dbReference type="NCBIfam" id="TIGR00114">
    <property type="entry name" value="lumazine-synth"/>
    <property type="match status" value="1"/>
</dbReference>
<evidence type="ECO:0000256" key="4">
    <source>
        <dbReference type="ARBA" id="ARBA00022619"/>
    </source>
</evidence>
<comment type="catalytic activity">
    <reaction evidence="6 7">
        <text>(2S)-2-hydroxy-3-oxobutyl phosphate + 5-amino-6-(D-ribitylamino)uracil = 6,7-dimethyl-8-(1-D-ribityl)lumazine + phosphate + 2 H2O + H(+)</text>
        <dbReference type="Rhea" id="RHEA:26152"/>
        <dbReference type="ChEBI" id="CHEBI:15377"/>
        <dbReference type="ChEBI" id="CHEBI:15378"/>
        <dbReference type="ChEBI" id="CHEBI:15934"/>
        <dbReference type="ChEBI" id="CHEBI:43474"/>
        <dbReference type="ChEBI" id="CHEBI:58201"/>
        <dbReference type="ChEBI" id="CHEBI:58830"/>
        <dbReference type="EC" id="2.5.1.78"/>
    </reaction>
</comment>
<feature type="binding site" evidence="7">
    <location>
        <position position="31"/>
    </location>
    <ligand>
        <name>5-amino-6-(D-ribitylamino)uracil</name>
        <dbReference type="ChEBI" id="CHEBI:15934"/>
    </ligand>
</feature>
<feature type="binding site" evidence="7">
    <location>
        <begin position="94"/>
        <end position="95"/>
    </location>
    <ligand>
        <name>(2S)-2-hydroxy-3-oxobutyl phosphate</name>
        <dbReference type="ChEBI" id="CHEBI:58830"/>
    </ligand>
</feature>
<comment type="function">
    <text evidence="7">Catalyzes the formation of 6,7-dimethyl-8-ribityllumazine by condensation of 5-amino-6-(D-ribitylamino)uracil with 3,4-dihydroxy-2-butanone 4-phosphate. This is the penultimate step in the biosynthesis of riboflavin.</text>
</comment>
<evidence type="ECO:0000256" key="6">
    <source>
        <dbReference type="ARBA" id="ARBA00048785"/>
    </source>
</evidence>
<dbReference type="Gene3D" id="3.40.50.960">
    <property type="entry name" value="Lumazine/riboflavin synthase"/>
    <property type="match status" value="1"/>
</dbReference>
<dbReference type="EC" id="2.5.1.78" evidence="3 7"/>
<evidence type="ECO:0000313" key="8">
    <source>
        <dbReference type="EMBL" id="CAA6830461.1"/>
    </source>
</evidence>
<name>A0A6S6UI63_9BACT</name>
<comment type="similarity">
    <text evidence="2 7">Belongs to the DMRL synthase family.</text>
</comment>
<dbReference type="InterPro" id="IPR002180">
    <property type="entry name" value="LS/RS"/>
</dbReference>
<dbReference type="GO" id="GO:0009349">
    <property type="term" value="C:riboflavin synthase complex"/>
    <property type="evidence" value="ECO:0007669"/>
    <property type="project" value="UniProtKB-UniRule"/>
</dbReference>
<dbReference type="InterPro" id="IPR036467">
    <property type="entry name" value="LS/RS_sf"/>
</dbReference>
<feature type="active site" description="Proton donor" evidence="7">
    <location>
        <position position="97"/>
    </location>
</feature>
<gene>
    <name evidence="7" type="primary">ribH</name>
    <name evidence="8" type="ORF">HELGO_WM27428</name>
</gene>
<feature type="binding site" evidence="7">
    <location>
        <begin position="89"/>
        <end position="91"/>
    </location>
    <ligand>
        <name>5-amino-6-(D-ribitylamino)uracil</name>
        <dbReference type="ChEBI" id="CHEBI:15934"/>
    </ligand>
</feature>
<feature type="binding site" evidence="7">
    <location>
        <position position="122"/>
    </location>
    <ligand>
        <name>5-amino-6-(D-ribitylamino)uracil</name>
        <dbReference type="ChEBI" id="CHEBI:15934"/>
    </ligand>
</feature>
<sequence>MSSADKNLSSYDESTLPSAEKLKFGIIVADWNKEITHALYEGCYDTLIKHGAKAENIHSLQVPGTFELPQGARILNKNRNVDATICIGCVIKGETSHNEYINMSVAQGLQNMAIATSKPFIFGVLTPNSMEQAIDRAGGKYGNKGVEAAVTALRMAGLTSELQGEGSSIGFGK</sequence>
<dbReference type="CDD" id="cd09209">
    <property type="entry name" value="Lumazine_synthase-I"/>
    <property type="match status" value="1"/>
</dbReference>
<proteinExistence type="inferred from homology"/>
<dbReference type="SUPFAM" id="SSF52121">
    <property type="entry name" value="Lumazine synthase"/>
    <property type="match status" value="1"/>
</dbReference>
<dbReference type="PANTHER" id="PTHR21058">
    <property type="entry name" value="6,7-DIMETHYL-8-RIBITYLLUMAZINE SYNTHASE DMRL SYNTHASE LUMAZINE SYNTHASE"/>
    <property type="match status" value="1"/>
</dbReference>
<organism evidence="8">
    <name type="scientific">uncultured Aureispira sp</name>
    <dbReference type="NCBI Taxonomy" id="1331704"/>
    <lineage>
        <taxon>Bacteria</taxon>
        <taxon>Pseudomonadati</taxon>
        <taxon>Bacteroidota</taxon>
        <taxon>Saprospiria</taxon>
        <taxon>Saprospirales</taxon>
        <taxon>Saprospiraceae</taxon>
        <taxon>Aureispira</taxon>
        <taxon>environmental samples</taxon>
    </lineage>
</organism>
<dbReference type="PANTHER" id="PTHR21058:SF0">
    <property type="entry name" value="6,7-DIMETHYL-8-RIBITYLLUMAZINE SYNTHASE"/>
    <property type="match status" value="1"/>
</dbReference>
<protein>
    <recommendedName>
        <fullName evidence="3 7">6,7-dimethyl-8-ribityllumazine synthase</fullName>
        <shortName evidence="7">DMRL synthase</shortName>
        <shortName evidence="7">LS</shortName>
        <shortName evidence="7">Lumazine synthase</shortName>
        <ecNumber evidence="3 7">2.5.1.78</ecNumber>
    </recommendedName>
</protein>
<reference evidence="8" key="1">
    <citation type="submission" date="2020-01" db="EMBL/GenBank/DDBJ databases">
        <authorList>
            <person name="Meier V. D."/>
            <person name="Meier V D."/>
        </authorList>
    </citation>
    <scope>NUCLEOTIDE SEQUENCE</scope>
    <source>
        <strain evidence="8">HLG_WM_MAG_10</strain>
    </source>
</reference>
<accession>A0A6S6UI63</accession>
<evidence type="ECO:0000256" key="7">
    <source>
        <dbReference type="HAMAP-Rule" id="MF_00178"/>
    </source>
</evidence>
<dbReference type="GO" id="GO:0005829">
    <property type="term" value="C:cytosol"/>
    <property type="evidence" value="ECO:0007669"/>
    <property type="project" value="TreeGrafter"/>
</dbReference>
<dbReference type="Pfam" id="PF00885">
    <property type="entry name" value="DMRL_synthase"/>
    <property type="match status" value="1"/>
</dbReference>
<evidence type="ECO:0000256" key="3">
    <source>
        <dbReference type="ARBA" id="ARBA00012664"/>
    </source>
</evidence>
<feature type="binding site" evidence="7">
    <location>
        <begin position="65"/>
        <end position="67"/>
    </location>
    <ligand>
        <name>5-amino-6-(D-ribitylamino)uracil</name>
        <dbReference type="ChEBI" id="CHEBI:15934"/>
    </ligand>
</feature>
<feature type="binding site" evidence="7">
    <location>
        <position position="136"/>
    </location>
    <ligand>
        <name>(2S)-2-hydroxy-3-oxobutyl phosphate</name>
        <dbReference type="ChEBI" id="CHEBI:58830"/>
    </ligand>
</feature>
<keyword evidence="5 7" id="KW-0808">Transferase</keyword>